<evidence type="ECO:0000313" key="7">
    <source>
        <dbReference type="EMBL" id="MST95937.1"/>
    </source>
</evidence>
<evidence type="ECO:0000256" key="5">
    <source>
        <dbReference type="HAMAP-Rule" id="MF_00376"/>
    </source>
</evidence>
<sequence>MILGVTGAFGCGKSAVLAAFAAHGWRTADADHLCHELYAEPEGPLARQFAARWGREVLTPEGAVDRRRLGAIVFADRTELEFLTGTLYPELSRKLDGLIADCRRAGEDGAFELPLLYEAGYGDKFDRVAAVWAAPEIRHARLREQRKFSEDEIRLREARQLPADAKLERADFGVINNDGLAELELQIGRLVRLLNGSVR</sequence>
<dbReference type="RefSeq" id="WP_106054941.1">
    <property type="nucleotide sequence ID" value="NZ_CALXOB010000031.1"/>
</dbReference>
<accession>A0A844FXI9</accession>
<keyword evidence="2 5" id="KW-0547">Nucleotide-binding</keyword>
<dbReference type="InterPro" id="IPR001977">
    <property type="entry name" value="Depp_CoAkinase"/>
</dbReference>
<gene>
    <name evidence="5 7" type="primary">coaE</name>
    <name evidence="7" type="ORF">FYJ85_02620</name>
</gene>
<evidence type="ECO:0000256" key="1">
    <source>
        <dbReference type="ARBA" id="ARBA00009018"/>
    </source>
</evidence>
<keyword evidence="5 7" id="KW-0418">Kinase</keyword>
<dbReference type="Gene3D" id="3.40.50.300">
    <property type="entry name" value="P-loop containing nucleotide triphosphate hydrolases"/>
    <property type="match status" value="1"/>
</dbReference>
<dbReference type="HAMAP" id="MF_00376">
    <property type="entry name" value="Dephospho_CoA_kinase"/>
    <property type="match status" value="1"/>
</dbReference>
<dbReference type="InterPro" id="IPR027417">
    <property type="entry name" value="P-loop_NTPase"/>
</dbReference>
<name>A0A844FXI9_9BACT</name>
<dbReference type="CDD" id="cd02022">
    <property type="entry name" value="DPCK"/>
    <property type="match status" value="1"/>
</dbReference>
<dbReference type="EMBL" id="VUNS01000002">
    <property type="protein sequence ID" value="MST95937.1"/>
    <property type="molecule type" value="Genomic_DNA"/>
</dbReference>
<feature type="binding site" evidence="5">
    <location>
        <begin position="10"/>
        <end position="15"/>
    </location>
    <ligand>
        <name>ATP</name>
        <dbReference type="ChEBI" id="CHEBI:30616"/>
    </ligand>
</feature>
<keyword evidence="8" id="KW-1185">Reference proteome</keyword>
<dbReference type="GO" id="GO:0015937">
    <property type="term" value="P:coenzyme A biosynthetic process"/>
    <property type="evidence" value="ECO:0007669"/>
    <property type="project" value="UniProtKB-UniRule"/>
</dbReference>
<comment type="function">
    <text evidence="5">Catalyzes the phosphorylation of the 3'-hydroxyl group of dephosphocoenzyme A to form coenzyme A.</text>
</comment>
<dbReference type="EC" id="2.7.1.24" evidence="5 6"/>
<organism evidence="7 8">
    <name type="scientific">Victivallis lenta</name>
    <dbReference type="NCBI Taxonomy" id="2606640"/>
    <lineage>
        <taxon>Bacteria</taxon>
        <taxon>Pseudomonadati</taxon>
        <taxon>Lentisphaerota</taxon>
        <taxon>Lentisphaeria</taxon>
        <taxon>Victivallales</taxon>
        <taxon>Victivallaceae</taxon>
        <taxon>Victivallis</taxon>
    </lineage>
</organism>
<keyword evidence="4 5" id="KW-0173">Coenzyme A biosynthesis</keyword>
<comment type="catalytic activity">
    <reaction evidence="5">
        <text>3'-dephospho-CoA + ATP = ADP + CoA + H(+)</text>
        <dbReference type="Rhea" id="RHEA:18245"/>
        <dbReference type="ChEBI" id="CHEBI:15378"/>
        <dbReference type="ChEBI" id="CHEBI:30616"/>
        <dbReference type="ChEBI" id="CHEBI:57287"/>
        <dbReference type="ChEBI" id="CHEBI:57328"/>
        <dbReference type="ChEBI" id="CHEBI:456216"/>
        <dbReference type="EC" id="2.7.1.24"/>
    </reaction>
</comment>
<dbReference type="PANTHER" id="PTHR10695:SF46">
    <property type="entry name" value="BIFUNCTIONAL COENZYME A SYNTHASE-RELATED"/>
    <property type="match status" value="1"/>
</dbReference>
<proteinExistence type="inferred from homology"/>
<comment type="subcellular location">
    <subcellularLocation>
        <location evidence="5">Cytoplasm</location>
    </subcellularLocation>
</comment>
<comment type="caution">
    <text evidence="7">The sequence shown here is derived from an EMBL/GenBank/DDBJ whole genome shotgun (WGS) entry which is preliminary data.</text>
</comment>
<dbReference type="UniPathway" id="UPA00241">
    <property type="reaction ID" value="UER00356"/>
</dbReference>
<dbReference type="NCBIfam" id="TIGR00152">
    <property type="entry name" value="dephospho-CoA kinase"/>
    <property type="match status" value="1"/>
</dbReference>
<comment type="similarity">
    <text evidence="1 5">Belongs to the CoaE family.</text>
</comment>
<protein>
    <recommendedName>
        <fullName evidence="5 6">Dephospho-CoA kinase</fullName>
        <ecNumber evidence="5 6">2.7.1.24</ecNumber>
    </recommendedName>
    <alternativeName>
        <fullName evidence="5">Dephosphocoenzyme A kinase</fullName>
    </alternativeName>
</protein>
<dbReference type="AlphaFoldDB" id="A0A844FXI9"/>
<dbReference type="PANTHER" id="PTHR10695">
    <property type="entry name" value="DEPHOSPHO-COA KINASE-RELATED"/>
    <property type="match status" value="1"/>
</dbReference>
<comment type="pathway">
    <text evidence="5">Cofactor biosynthesis; coenzyme A biosynthesis; CoA from (R)-pantothenate: step 5/5.</text>
</comment>
<evidence type="ECO:0000256" key="2">
    <source>
        <dbReference type="ARBA" id="ARBA00022741"/>
    </source>
</evidence>
<evidence type="ECO:0000256" key="3">
    <source>
        <dbReference type="ARBA" id="ARBA00022840"/>
    </source>
</evidence>
<dbReference type="GO" id="GO:0005524">
    <property type="term" value="F:ATP binding"/>
    <property type="evidence" value="ECO:0007669"/>
    <property type="project" value="UniProtKB-UniRule"/>
</dbReference>
<dbReference type="Pfam" id="PF01121">
    <property type="entry name" value="CoaE"/>
    <property type="match status" value="1"/>
</dbReference>
<dbReference type="PROSITE" id="PS51219">
    <property type="entry name" value="DPCK"/>
    <property type="match status" value="1"/>
</dbReference>
<dbReference type="GO" id="GO:0005737">
    <property type="term" value="C:cytoplasm"/>
    <property type="evidence" value="ECO:0007669"/>
    <property type="project" value="UniProtKB-SubCell"/>
</dbReference>
<dbReference type="SUPFAM" id="SSF52540">
    <property type="entry name" value="P-loop containing nucleoside triphosphate hydrolases"/>
    <property type="match status" value="1"/>
</dbReference>
<keyword evidence="5 7" id="KW-0808">Transferase</keyword>
<evidence type="ECO:0000313" key="8">
    <source>
        <dbReference type="Proteomes" id="UP000435649"/>
    </source>
</evidence>
<evidence type="ECO:0000256" key="6">
    <source>
        <dbReference type="NCBIfam" id="TIGR00152"/>
    </source>
</evidence>
<dbReference type="GO" id="GO:0004140">
    <property type="term" value="F:dephospho-CoA kinase activity"/>
    <property type="evidence" value="ECO:0007669"/>
    <property type="project" value="UniProtKB-UniRule"/>
</dbReference>
<dbReference type="Proteomes" id="UP000435649">
    <property type="component" value="Unassembled WGS sequence"/>
</dbReference>
<keyword evidence="3 5" id="KW-0067">ATP-binding</keyword>
<keyword evidence="5" id="KW-0963">Cytoplasm</keyword>
<reference evidence="7 8" key="1">
    <citation type="submission" date="2019-08" db="EMBL/GenBank/DDBJ databases">
        <title>In-depth cultivation of the pig gut microbiome towards novel bacterial diversity and tailored functional studies.</title>
        <authorList>
            <person name="Wylensek D."/>
            <person name="Hitch T.C.A."/>
            <person name="Clavel T."/>
        </authorList>
    </citation>
    <scope>NUCLEOTIDE SEQUENCE [LARGE SCALE GENOMIC DNA]</scope>
    <source>
        <strain evidence="7 8">BBE-744-WT-12</strain>
    </source>
</reference>
<evidence type="ECO:0000256" key="4">
    <source>
        <dbReference type="ARBA" id="ARBA00022993"/>
    </source>
</evidence>